<sequence length="99" mass="11407">MHKHVQVHVYPGNHHVVQANEVSLLKGIQISHLLKVSEHCVIVAHNRAPHITPESLNSLVVNTSTSDKAPFLYKHKKERCVILFNKQCMTERYFEVLLF</sequence>
<accession>A0ACC2HJR3</accession>
<evidence type="ECO:0000313" key="1">
    <source>
        <dbReference type="EMBL" id="KAJ8015880.1"/>
    </source>
</evidence>
<organism evidence="1 2">
    <name type="scientific">Dallia pectoralis</name>
    <name type="common">Alaska blackfish</name>
    <dbReference type="NCBI Taxonomy" id="75939"/>
    <lineage>
        <taxon>Eukaryota</taxon>
        <taxon>Metazoa</taxon>
        <taxon>Chordata</taxon>
        <taxon>Craniata</taxon>
        <taxon>Vertebrata</taxon>
        <taxon>Euteleostomi</taxon>
        <taxon>Actinopterygii</taxon>
        <taxon>Neopterygii</taxon>
        <taxon>Teleostei</taxon>
        <taxon>Protacanthopterygii</taxon>
        <taxon>Esociformes</taxon>
        <taxon>Umbridae</taxon>
        <taxon>Dallia</taxon>
    </lineage>
</organism>
<dbReference type="Proteomes" id="UP001157502">
    <property type="component" value="Chromosome 1"/>
</dbReference>
<dbReference type="EMBL" id="CM055728">
    <property type="protein sequence ID" value="KAJ8015880.1"/>
    <property type="molecule type" value="Genomic_DNA"/>
</dbReference>
<protein>
    <submittedName>
        <fullName evidence="1">Uncharacterized protein</fullName>
    </submittedName>
</protein>
<proteinExistence type="predicted"/>
<gene>
    <name evidence="1" type="ORF">DPEC_G00001120</name>
</gene>
<keyword evidence="2" id="KW-1185">Reference proteome</keyword>
<comment type="caution">
    <text evidence="1">The sequence shown here is derived from an EMBL/GenBank/DDBJ whole genome shotgun (WGS) entry which is preliminary data.</text>
</comment>
<feature type="non-terminal residue" evidence="1">
    <location>
        <position position="99"/>
    </location>
</feature>
<name>A0ACC2HJR3_DALPE</name>
<evidence type="ECO:0000313" key="2">
    <source>
        <dbReference type="Proteomes" id="UP001157502"/>
    </source>
</evidence>
<reference evidence="1" key="1">
    <citation type="submission" date="2021-05" db="EMBL/GenBank/DDBJ databases">
        <authorList>
            <person name="Pan Q."/>
            <person name="Jouanno E."/>
            <person name="Zahm M."/>
            <person name="Klopp C."/>
            <person name="Cabau C."/>
            <person name="Louis A."/>
            <person name="Berthelot C."/>
            <person name="Parey E."/>
            <person name="Roest Crollius H."/>
            <person name="Montfort J."/>
            <person name="Robinson-Rechavi M."/>
            <person name="Bouchez O."/>
            <person name="Lampietro C."/>
            <person name="Lopez Roques C."/>
            <person name="Donnadieu C."/>
            <person name="Postlethwait J."/>
            <person name="Bobe J."/>
            <person name="Dillon D."/>
            <person name="Chandos A."/>
            <person name="von Hippel F."/>
            <person name="Guiguen Y."/>
        </authorList>
    </citation>
    <scope>NUCLEOTIDE SEQUENCE</scope>
    <source>
        <strain evidence="1">YG-Jan2019</strain>
    </source>
</reference>